<feature type="compositionally biased region" description="Basic and acidic residues" evidence="1">
    <location>
        <begin position="194"/>
        <end position="203"/>
    </location>
</feature>
<sequence length="284" mass="32369">MTGEVNQSPDSPREDLPTPEDVPMVTVPPSIEKETNIMTLDELDLLRETYSFPPYVLILQFYNICPAQLIPNAWRSVTYAISLWRAHKYPMSISEFRHLFSLNNNPKPDHDWLYFKEFFEGSYREYSVPRVPKSWGIPDKRCNNPPRLYEDEIKRVEHFFNSIKEKGLYSVPTLLASRSFQRVFGPLSPVASGEENKGEDRPADYVPTSSSDAEDQLQEARSKRGEIQGRELNHKVHPGKGGDDSLSPKKGDGSKIPQCGELKGHSCEKTWGGHLGQSRRRFGS</sequence>
<proteinExistence type="predicted"/>
<name>A0A7J0FXN4_9ERIC</name>
<feature type="region of interest" description="Disordered" evidence="1">
    <location>
        <begin position="1"/>
        <end position="26"/>
    </location>
</feature>
<keyword evidence="3" id="KW-1185">Reference proteome</keyword>
<gene>
    <name evidence="2" type="ORF">Acr_16g0000670</name>
</gene>
<dbReference type="Proteomes" id="UP000585474">
    <property type="component" value="Unassembled WGS sequence"/>
</dbReference>
<organism evidence="2 3">
    <name type="scientific">Actinidia rufa</name>
    <dbReference type="NCBI Taxonomy" id="165716"/>
    <lineage>
        <taxon>Eukaryota</taxon>
        <taxon>Viridiplantae</taxon>
        <taxon>Streptophyta</taxon>
        <taxon>Embryophyta</taxon>
        <taxon>Tracheophyta</taxon>
        <taxon>Spermatophyta</taxon>
        <taxon>Magnoliopsida</taxon>
        <taxon>eudicotyledons</taxon>
        <taxon>Gunneridae</taxon>
        <taxon>Pentapetalae</taxon>
        <taxon>asterids</taxon>
        <taxon>Ericales</taxon>
        <taxon>Actinidiaceae</taxon>
        <taxon>Actinidia</taxon>
    </lineage>
</organism>
<dbReference type="EMBL" id="BJWL01000016">
    <property type="protein sequence ID" value="GFZ03443.1"/>
    <property type="molecule type" value="Genomic_DNA"/>
</dbReference>
<feature type="compositionally biased region" description="Basic and acidic residues" evidence="1">
    <location>
        <begin position="218"/>
        <end position="253"/>
    </location>
</feature>
<evidence type="ECO:0000313" key="2">
    <source>
        <dbReference type="EMBL" id="GFZ03443.1"/>
    </source>
</evidence>
<dbReference type="AlphaFoldDB" id="A0A7J0FXN4"/>
<reference evidence="2 3" key="1">
    <citation type="submission" date="2019-07" db="EMBL/GenBank/DDBJ databases">
        <title>De Novo Assembly of kiwifruit Actinidia rufa.</title>
        <authorList>
            <person name="Sugita-Konishi S."/>
            <person name="Sato K."/>
            <person name="Mori E."/>
            <person name="Abe Y."/>
            <person name="Kisaki G."/>
            <person name="Hamano K."/>
            <person name="Suezawa K."/>
            <person name="Otani M."/>
            <person name="Fukuda T."/>
            <person name="Manabe T."/>
            <person name="Gomi K."/>
            <person name="Tabuchi M."/>
            <person name="Akimitsu K."/>
            <person name="Kataoka I."/>
        </authorList>
    </citation>
    <scope>NUCLEOTIDE SEQUENCE [LARGE SCALE GENOMIC DNA]</scope>
    <source>
        <strain evidence="3">cv. Fuchu</strain>
    </source>
</reference>
<accession>A0A7J0FXN4</accession>
<feature type="region of interest" description="Disordered" evidence="1">
    <location>
        <begin position="189"/>
        <end position="284"/>
    </location>
</feature>
<evidence type="ECO:0000256" key="1">
    <source>
        <dbReference type="SAM" id="MobiDB-lite"/>
    </source>
</evidence>
<protein>
    <submittedName>
        <fullName evidence="2">Uncharacterized protein</fullName>
    </submittedName>
</protein>
<dbReference type="OrthoDB" id="687305at2759"/>
<evidence type="ECO:0000313" key="3">
    <source>
        <dbReference type="Proteomes" id="UP000585474"/>
    </source>
</evidence>
<comment type="caution">
    <text evidence="2">The sequence shown here is derived from an EMBL/GenBank/DDBJ whole genome shotgun (WGS) entry which is preliminary data.</text>
</comment>
<feature type="compositionally biased region" description="Polar residues" evidence="1">
    <location>
        <begin position="1"/>
        <end position="10"/>
    </location>
</feature>